<proteinExistence type="predicted"/>
<dbReference type="EMBL" id="GGEC01060345">
    <property type="protein sequence ID" value="MBX40829.1"/>
    <property type="molecule type" value="Transcribed_RNA"/>
</dbReference>
<name>A0A2P2NEG2_RHIMU</name>
<protein>
    <submittedName>
        <fullName evidence="1">Uncharacterized protein</fullName>
    </submittedName>
</protein>
<dbReference type="AlphaFoldDB" id="A0A2P2NEG2"/>
<accession>A0A2P2NEG2</accession>
<sequence length="33" mass="4229">MNQKQIVTYKHFNKLPAYRHTCIYLIKYYHEFH</sequence>
<reference evidence="1" key="1">
    <citation type="submission" date="2018-02" db="EMBL/GenBank/DDBJ databases">
        <title>Rhizophora mucronata_Transcriptome.</title>
        <authorList>
            <person name="Meera S.P."/>
            <person name="Sreeshan A."/>
            <person name="Augustine A."/>
        </authorList>
    </citation>
    <scope>NUCLEOTIDE SEQUENCE</scope>
    <source>
        <tissue evidence="1">Leaf</tissue>
    </source>
</reference>
<organism evidence="1">
    <name type="scientific">Rhizophora mucronata</name>
    <name type="common">Asiatic mangrove</name>
    <dbReference type="NCBI Taxonomy" id="61149"/>
    <lineage>
        <taxon>Eukaryota</taxon>
        <taxon>Viridiplantae</taxon>
        <taxon>Streptophyta</taxon>
        <taxon>Embryophyta</taxon>
        <taxon>Tracheophyta</taxon>
        <taxon>Spermatophyta</taxon>
        <taxon>Magnoliopsida</taxon>
        <taxon>eudicotyledons</taxon>
        <taxon>Gunneridae</taxon>
        <taxon>Pentapetalae</taxon>
        <taxon>rosids</taxon>
        <taxon>fabids</taxon>
        <taxon>Malpighiales</taxon>
        <taxon>Rhizophoraceae</taxon>
        <taxon>Rhizophora</taxon>
    </lineage>
</organism>
<evidence type="ECO:0000313" key="1">
    <source>
        <dbReference type="EMBL" id="MBX40829.1"/>
    </source>
</evidence>